<evidence type="ECO:0000313" key="2">
    <source>
        <dbReference type="EMBL" id="GGN22748.1"/>
    </source>
</evidence>
<protein>
    <recommendedName>
        <fullName evidence="4">Peptidase S54 rhomboid domain-containing protein</fullName>
    </recommendedName>
</protein>
<gene>
    <name evidence="2" type="ORF">GCM10009021_25420</name>
</gene>
<keyword evidence="1" id="KW-0812">Transmembrane</keyword>
<feature type="transmembrane region" description="Helical" evidence="1">
    <location>
        <begin position="83"/>
        <end position="105"/>
    </location>
</feature>
<dbReference type="EMBL" id="BMOQ01000007">
    <property type="protein sequence ID" value="GGN22748.1"/>
    <property type="molecule type" value="Genomic_DNA"/>
</dbReference>
<feature type="transmembrane region" description="Helical" evidence="1">
    <location>
        <begin position="197"/>
        <end position="214"/>
    </location>
</feature>
<accession>A0A830GDR9</accession>
<keyword evidence="3" id="KW-1185">Reference proteome</keyword>
<feature type="transmembrane region" description="Helical" evidence="1">
    <location>
        <begin position="139"/>
        <end position="159"/>
    </location>
</feature>
<evidence type="ECO:0000256" key="1">
    <source>
        <dbReference type="SAM" id="Phobius"/>
    </source>
</evidence>
<dbReference type="AlphaFoldDB" id="A0A830GDR9"/>
<feature type="transmembrane region" description="Helical" evidence="1">
    <location>
        <begin position="266"/>
        <end position="284"/>
    </location>
</feature>
<feature type="transmembrane region" description="Helical" evidence="1">
    <location>
        <begin position="37"/>
        <end position="57"/>
    </location>
</feature>
<comment type="caution">
    <text evidence="2">The sequence shown here is derived from an EMBL/GenBank/DDBJ whole genome shotgun (WGS) entry which is preliminary data.</text>
</comment>
<dbReference type="Proteomes" id="UP000608850">
    <property type="component" value="Unassembled WGS sequence"/>
</dbReference>
<feature type="transmembrane region" description="Helical" evidence="1">
    <location>
        <begin position="171"/>
        <end position="191"/>
    </location>
</feature>
<feature type="transmembrane region" description="Helical" evidence="1">
    <location>
        <begin position="235"/>
        <end position="254"/>
    </location>
</feature>
<evidence type="ECO:0008006" key="4">
    <source>
        <dbReference type="Google" id="ProtNLM"/>
    </source>
</evidence>
<keyword evidence="1" id="KW-0472">Membrane</keyword>
<name>A0A830GDR9_9EURY</name>
<reference evidence="2 3" key="1">
    <citation type="journal article" date="2019" name="Int. J. Syst. Evol. Microbiol.">
        <title>The Global Catalogue of Microorganisms (GCM) 10K type strain sequencing project: providing services to taxonomists for standard genome sequencing and annotation.</title>
        <authorList>
            <consortium name="The Broad Institute Genomics Platform"/>
            <consortium name="The Broad Institute Genome Sequencing Center for Infectious Disease"/>
            <person name="Wu L."/>
            <person name="Ma J."/>
        </authorList>
    </citation>
    <scope>NUCLEOTIDE SEQUENCE [LARGE SCALE GENOMIC DNA]</scope>
    <source>
        <strain evidence="2 3">JCM 16331</strain>
    </source>
</reference>
<sequence>MRDVLGFAPAVSDVSRPPDTGASVLIVLHERGRLRDAVALAVVPVALVGVFALPASLRSSLVFSYREPTLVTAYGANVVHFRLAHLLADVVGYVLLAGTGYVLAVLAERRHLFLASALTYLVAFPPILSALNLAVPRNAVTYGFSGVVAAFAGFVPLALATYAKHRLSAGAWVRQAPGVFLASLVVVVAVALPDSRVAMGATAFVVSATALYGVSTLRRGLITTLARSVRDRRGWGDCFLLGVVVVFGFPFAGFPQPRVGGSVVNLYVHLLGYCLAFLVPYVALQTDAFARMPEPRSS</sequence>
<proteinExistence type="predicted"/>
<evidence type="ECO:0000313" key="3">
    <source>
        <dbReference type="Proteomes" id="UP000608850"/>
    </source>
</evidence>
<organism evidence="2 3">
    <name type="scientific">Halarchaeum nitratireducens</name>
    <dbReference type="NCBI Taxonomy" id="489913"/>
    <lineage>
        <taxon>Archaea</taxon>
        <taxon>Methanobacteriati</taxon>
        <taxon>Methanobacteriota</taxon>
        <taxon>Stenosarchaea group</taxon>
        <taxon>Halobacteria</taxon>
        <taxon>Halobacteriales</taxon>
        <taxon>Halobacteriaceae</taxon>
    </lineage>
</organism>
<keyword evidence="1" id="KW-1133">Transmembrane helix</keyword>
<feature type="transmembrane region" description="Helical" evidence="1">
    <location>
        <begin position="112"/>
        <end position="133"/>
    </location>
</feature>